<dbReference type="InterPro" id="IPR036638">
    <property type="entry name" value="HLH_DNA-bd_sf"/>
</dbReference>
<evidence type="ECO:0000313" key="6">
    <source>
        <dbReference type="EMBL" id="RXH96476.1"/>
    </source>
</evidence>
<dbReference type="AlphaFoldDB" id="A0A498JN61"/>
<keyword evidence="3" id="KW-0804">Transcription</keyword>
<protein>
    <recommendedName>
        <fullName evidence="8">BHLH domain-containing protein</fullName>
    </recommendedName>
</protein>
<dbReference type="GO" id="GO:0006351">
    <property type="term" value="P:DNA-templated transcription"/>
    <property type="evidence" value="ECO:0007669"/>
    <property type="project" value="InterPro"/>
</dbReference>
<dbReference type="InterPro" id="IPR044295">
    <property type="entry name" value="BIM1/2/3"/>
</dbReference>
<dbReference type="STRING" id="3750.A0A498JN61"/>
<dbReference type="GO" id="GO:0003700">
    <property type="term" value="F:DNA-binding transcription factor activity"/>
    <property type="evidence" value="ECO:0007669"/>
    <property type="project" value="InterPro"/>
</dbReference>
<feature type="region of interest" description="Disordered" evidence="5">
    <location>
        <begin position="155"/>
        <end position="175"/>
    </location>
</feature>
<reference evidence="6 7" key="1">
    <citation type="submission" date="2018-10" db="EMBL/GenBank/DDBJ databases">
        <title>A high-quality apple genome assembly.</title>
        <authorList>
            <person name="Hu J."/>
        </authorList>
    </citation>
    <scope>NUCLEOTIDE SEQUENCE [LARGE SCALE GENOMIC DNA]</scope>
    <source>
        <strain evidence="7">cv. HFTH1</strain>
        <tissue evidence="6">Young leaf</tissue>
    </source>
</reference>
<evidence type="ECO:0000256" key="2">
    <source>
        <dbReference type="ARBA" id="ARBA00023015"/>
    </source>
</evidence>
<name>A0A498JN61_MALDO</name>
<dbReference type="GO" id="GO:0005634">
    <property type="term" value="C:nucleus"/>
    <property type="evidence" value="ECO:0007669"/>
    <property type="project" value="UniProtKB-SubCell"/>
</dbReference>
<evidence type="ECO:0000256" key="3">
    <source>
        <dbReference type="ARBA" id="ARBA00023163"/>
    </source>
</evidence>
<comment type="caution">
    <text evidence="6">The sequence shown here is derived from an EMBL/GenBank/DDBJ whole genome shotgun (WGS) entry which is preliminary data.</text>
</comment>
<feature type="compositionally biased region" description="Basic and acidic residues" evidence="5">
    <location>
        <begin position="282"/>
        <end position="294"/>
    </location>
</feature>
<evidence type="ECO:0000256" key="4">
    <source>
        <dbReference type="ARBA" id="ARBA00023242"/>
    </source>
</evidence>
<evidence type="ECO:0000313" key="7">
    <source>
        <dbReference type="Proteomes" id="UP000290289"/>
    </source>
</evidence>
<gene>
    <name evidence="6" type="ORF">DVH24_008980</name>
</gene>
<evidence type="ECO:0000256" key="5">
    <source>
        <dbReference type="SAM" id="MobiDB-lite"/>
    </source>
</evidence>
<feature type="region of interest" description="Disordered" evidence="5">
    <location>
        <begin position="546"/>
        <end position="585"/>
    </location>
</feature>
<comment type="subcellular location">
    <subcellularLocation>
        <location evidence="1">Nucleus</location>
    </subcellularLocation>
</comment>
<dbReference type="SUPFAM" id="SSF47459">
    <property type="entry name" value="HLH, helix-loop-helix DNA-binding domain"/>
    <property type="match status" value="1"/>
</dbReference>
<keyword evidence="7" id="KW-1185">Reference proteome</keyword>
<dbReference type="GO" id="GO:0046983">
    <property type="term" value="F:protein dimerization activity"/>
    <property type="evidence" value="ECO:0007669"/>
    <property type="project" value="InterPro"/>
</dbReference>
<sequence>MELPQPRPFGTEGRKPTHDFLSLCAHSVAQQDPRPPAQGRYLETHDFLRPLERMGKPCIAKEETSVEISTAEKQPSHAAAQPTTSVEHILPGGIGTYSISHISYFNQRVPKPEGSPVFTVGQASSGERNVDENSNCSSYTGSGFTLWEESAKNKGKTGKENVVGERPLGTGNGPLRSGLRSHLPTIIAAASVLSQSLAISNSNITFLSTLRVIDFDIIYAVFDIYNWNVNRSSGQKNISFMEMMKYAAKGSAQEAELDDEEEFVLKKETSTTTTNATTTYKSDLRVNVDNKSSDQKANTPRSKHSATEQRRRSKINDRQVIEYIQFLQERVNKYEGPYQGWNHDPAKLMPWINNHKLKESYCDQSRGMNGVSGPALPFAAKFDEKPTSVSPTIPASCAQNPVESDTSTETTFKAVDHHPGITSKSMPFPLSMQPNLFAPVRSSAAAAAVPPIPPRLPSDAENTSQHRSMLCQTRSCATDGTATRDKLKEQELTIEGGRINISSAYSQGLLNTLTQALQSSGVDLSQASISVKIELGKRANRRSPIPKSAIKENEIPTSTLGKKHSVIASSEESEQAQKKLKTFRN</sequence>
<evidence type="ECO:0000256" key="1">
    <source>
        <dbReference type="ARBA" id="ARBA00004123"/>
    </source>
</evidence>
<dbReference type="EMBL" id="RDQH01000332">
    <property type="protein sequence ID" value="RXH96476.1"/>
    <property type="molecule type" value="Genomic_DNA"/>
</dbReference>
<feature type="compositionally biased region" description="Low complexity" evidence="5">
    <location>
        <begin position="270"/>
        <end position="279"/>
    </location>
</feature>
<proteinExistence type="predicted"/>
<organism evidence="6 7">
    <name type="scientific">Malus domestica</name>
    <name type="common">Apple</name>
    <name type="synonym">Pyrus malus</name>
    <dbReference type="NCBI Taxonomy" id="3750"/>
    <lineage>
        <taxon>Eukaryota</taxon>
        <taxon>Viridiplantae</taxon>
        <taxon>Streptophyta</taxon>
        <taxon>Embryophyta</taxon>
        <taxon>Tracheophyta</taxon>
        <taxon>Spermatophyta</taxon>
        <taxon>Magnoliopsida</taxon>
        <taxon>eudicotyledons</taxon>
        <taxon>Gunneridae</taxon>
        <taxon>Pentapetalae</taxon>
        <taxon>rosids</taxon>
        <taxon>fabids</taxon>
        <taxon>Rosales</taxon>
        <taxon>Rosaceae</taxon>
        <taxon>Amygdaloideae</taxon>
        <taxon>Maleae</taxon>
        <taxon>Malus</taxon>
    </lineage>
</organism>
<dbReference type="PANTHER" id="PTHR46412:SF3">
    <property type="entry name" value="TRANSCRIPTION FACTOR BIM1"/>
    <property type="match status" value="1"/>
</dbReference>
<keyword evidence="2" id="KW-0805">Transcription regulation</keyword>
<accession>A0A498JN61</accession>
<dbReference type="Proteomes" id="UP000290289">
    <property type="component" value="Chromosome 6"/>
</dbReference>
<feature type="region of interest" description="Disordered" evidence="5">
    <location>
        <begin position="266"/>
        <end position="314"/>
    </location>
</feature>
<evidence type="ECO:0008006" key="8">
    <source>
        <dbReference type="Google" id="ProtNLM"/>
    </source>
</evidence>
<feature type="compositionally biased region" description="Basic and acidic residues" evidence="5">
    <location>
        <begin position="305"/>
        <end position="314"/>
    </location>
</feature>
<dbReference type="PANTHER" id="PTHR46412">
    <property type="entry name" value="BES1-INTERACTING MYC-LIKE PROTEIN"/>
    <property type="match status" value="1"/>
</dbReference>
<keyword evidence="4" id="KW-0539">Nucleus</keyword>